<protein>
    <submittedName>
        <fullName evidence="2">Regulator SirB</fullName>
    </submittedName>
</protein>
<dbReference type="Proteomes" id="UP000599523">
    <property type="component" value="Unassembled WGS sequence"/>
</dbReference>
<dbReference type="PIRSF" id="PIRSF005610">
    <property type="entry name" value="SirB"/>
    <property type="match status" value="1"/>
</dbReference>
<dbReference type="AlphaFoldDB" id="A0A972FGI2"/>
<dbReference type="Pfam" id="PF04247">
    <property type="entry name" value="SirB"/>
    <property type="match status" value="1"/>
</dbReference>
<keyword evidence="1" id="KW-0812">Transmembrane</keyword>
<dbReference type="PANTHER" id="PTHR39594">
    <property type="entry name" value="PROTEIN YCHQ"/>
    <property type="match status" value="1"/>
</dbReference>
<dbReference type="EMBL" id="WTVM01000010">
    <property type="protein sequence ID" value="NMG01921.1"/>
    <property type="molecule type" value="Genomic_DNA"/>
</dbReference>
<keyword evidence="1" id="KW-0472">Membrane</keyword>
<dbReference type="GO" id="GO:0005886">
    <property type="term" value="C:plasma membrane"/>
    <property type="evidence" value="ECO:0007669"/>
    <property type="project" value="TreeGrafter"/>
</dbReference>
<feature type="transmembrane region" description="Helical" evidence="1">
    <location>
        <begin position="67"/>
        <end position="89"/>
    </location>
</feature>
<sequence length="127" mass="13993">MYYTIKQIHVIAVVISVLGFVLRGWWMMSANSLLEHRLTRVLPHVVDTVLLVSAIVLAVMISQYPFVATWVTAKVIGLLVYIGLGMVALRRGPTLPVRVSAWVAALAVYGWIISVATSKQAWGFLAT</sequence>
<reference evidence="2" key="1">
    <citation type="submission" date="2019-12" db="EMBL/GenBank/DDBJ databases">
        <title>Comparative genomics gives insights into the taxonomy of the Azoarcus-Aromatoleum group and reveals separate origins of nif in the plant-associated Azoarcus and non-plant-associated Aromatoleum sub-groups.</title>
        <authorList>
            <person name="Lafos M."/>
            <person name="Maluk M."/>
            <person name="Batista M."/>
            <person name="Junghare M."/>
            <person name="Carmona M."/>
            <person name="Faoro H."/>
            <person name="Cruz L.M."/>
            <person name="Battistoni F."/>
            <person name="De Souza E."/>
            <person name="Pedrosa F."/>
            <person name="Chen W.-M."/>
            <person name="Poole P.S."/>
            <person name="Dixon R.A."/>
            <person name="James E.K."/>
        </authorList>
    </citation>
    <scope>NUCLEOTIDE SEQUENCE</scope>
    <source>
        <strain evidence="2">NSC3</strain>
    </source>
</reference>
<dbReference type="RefSeq" id="WP_168986731.1">
    <property type="nucleotide sequence ID" value="NZ_CAWPHM010000011.1"/>
</dbReference>
<name>A0A972FGI2_9RHOO</name>
<feature type="transmembrane region" description="Helical" evidence="1">
    <location>
        <begin position="101"/>
        <end position="122"/>
    </location>
</feature>
<feature type="transmembrane region" description="Helical" evidence="1">
    <location>
        <begin position="6"/>
        <end position="26"/>
    </location>
</feature>
<dbReference type="PANTHER" id="PTHR39594:SF1">
    <property type="entry name" value="PROTEIN YCHQ"/>
    <property type="match status" value="1"/>
</dbReference>
<organism evidence="2 3">
    <name type="scientific">Azoarcus taiwanensis</name>
    <dbReference type="NCBI Taxonomy" id="666964"/>
    <lineage>
        <taxon>Bacteria</taxon>
        <taxon>Pseudomonadati</taxon>
        <taxon>Pseudomonadota</taxon>
        <taxon>Betaproteobacteria</taxon>
        <taxon>Rhodocyclales</taxon>
        <taxon>Zoogloeaceae</taxon>
        <taxon>Azoarcus</taxon>
    </lineage>
</organism>
<dbReference type="InterPro" id="IPR007360">
    <property type="entry name" value="SirB"/>
</dbReference>
<feature type="transmembrane region" description="Helical" evidence="1">
    <location>
        <begin position="38"/>
        <end position="61"/>
    </location>
</feature>
<keyword evidence="3" id="KW-1185">Reference proteome</keyword>
<evidence type="ECO:0000313" key="2">
    <source>
        <dbReference type="EMBL" id="NMG01921.1"/>
    </source>
</evidence>
<keyword evidence="1" id="KW-1133">Transmembrane helix</keyword>
<gene>
    <name evidence="2" type="ORF">GPA21_02900</name>
</gene>
<accession>A0A972FGI2</accession>
<comment type="caution">
    <text evidence="2">The sequence shown here is derived from an EMBL/GenBank/DDBJ whole genome shotgun (WGS) entry which is preliminary data.</text>
</comment>
<proteinExistence type="predicted"/>
<evidence type="ECO:0000256" key="1">
    <source>
        <dbReference type="SAM" id="Phobius"/>
    </source>
</evidence>
<evidence type="ECO:0000313" key="3">
    <source>
        <dbReference type="Proteomes" id="UP000599523"/>
    </source>
</evidence>